<dbReference type="GO" id="GO:0016746">
    <property type="term" value="F:acyltransferase activity"/>
    <property type="evidence" value="ECO:0007669"/>
    <property type="project" value="InterPro"/>
</dbReference>
<dbReference type="Proteomes" id="UP000006281">
    <property type="component" value="Chromosome"/>
</dbReference>
<proteinExistence type="predicted"/>
<organism evidence="1 2">
    <name type="scientific">Saccharothrix espanaensis (strain ATCC 51144 / DSM 44229 / JCM 9112 / NBRC 15066 / NRRL 15764)</name>
    <dbReference type="NCBI Taxonomy" id="1179773"/>
    <lineage>
        <taxon>Bacteria</taxon>
        <taxon>Bacillati</taxon>
        <taxon>Actinomycetota</taxon>
        <taxon>Actinomycetes</taxon>
        <taxon>Pseudonocardiales</taxon>
        <taxon>Pseudonocardiaceae</taxon>
        <taxon>Saccharothrix</taxon>
    </lineage>
</organism>
<sequence length="274" mass="28060">MYRTTAPVSRPGAPATTLGLAGVVRAVGVPDGRLDDEFSLRHFTDLTAGHDVALRPDLLAAGTTFTALTRALHEQLEPLAGPVDVAIIAHATPDLDCRSAAATYLSEALPNGPLSFSVSDVGVCAPFAAIRLARDYAARHGYRRALVVIADQATLPYDVADRPAGDAGVALLLEAGATPLALVHRTGVAGRDLRAVLASVLPEFLTDGPTTVVVGSGVDPDVLPDGIGAVRSARAGYPCTALWDGLADSPTRALLVEHDPVTGDLGVASVGGTP</sequence>
<dbReference type="KEGG" id="sesp:BN6_32400"/>
<dbReference type="InterPro" id="IPR016039">
    <property type="entry name" value="Thiolase-like"/>
</dbReference>
<dbReference type="BioCyc" id="SESP1179773:BN6_RS15765-MONOMER"/>
<dbReference type="AlphaFoldDB" id="K0K115"/>
<evidence type="ECO:0000313" key="1">
    <source>
        <dbReference type="EMBL" id="CCH30544.1"/>
    </source>
</evidence>
<keyword evidence="2" id="KW-1185">Reference proteome</keyword>
<reference evidence="1 2" key="1">
    <citation type="journal article" date="2012" name="BMC Genomics">
        <title>Complete genome sequence of Saccharothrix espanaensis DSM 44229T and comparison to the other completely sequenced Pseudonocardiaceae.</title>
        <authorList>
            <person name="Strobel T."/>
            <person name="Al-Dilaimi A."/>
            <person name="Blom J."/>
            <person name="Gessner A."/>
            <person name="Kalinowski J."/>
            <person name="Luzhetska M."/>
            <person name="Puhler A."/>
            <person name="Szczepanowski R."/>
            <person name="Bechthold A."/>
            <person name="Ruckert C."/>
        </authorList>
    </citation>
    <scope>NUCLEOTIDE SEQUENCE [LARGE SCALE GENOMIC DNA]</scope>
    <source>
        <strain evidence="2">ATCC 51144 / DSM 44229 / JCM 9112 / NBRC 15066 / NRRL 15764</strain>
    </source>
</reference>
<gene>
    <name evidence="1" type="ordered locus">BN6_32400</name>
</gene>
<dbReference type="EMBL" id="HE804045">
    <property type="protein sequence ID" value="CCH30544.1"/>
    <property type="molecule type" value="Genomic_DNA"/>
</dbReference>
<dbReference type="SUPFAM" id="SSF53901">
    <property type="entry name" value="Thiolase-like"/>
    <property type="match status" value="1"/>
</dbReference>
<protein>
    <recommendedName>
        <fullName evidence="3">Beta-ketoacyl-[acyl-carrier-protein] synthase III N-terminal domain-containing protein</fullName>
    </recommendedName>
</protein>
<dbReference type="Gene3D" id="3.40.47.10">
    <property type="match status" value="1"/>
</dbReference>
<name>K0K115_SACES</name>
<dbReference type="HOGENOM" id="CLU_959509_0_0_11"/>
<evidence type="ECO:0008006" key="3">
    <source>
        <dbReference type="Google" id="ProtNLM"/>
    </source>
</evidence>
<dbReference type="STRING" id="1179773.BN6_32400"/>
<evidence type="ECO:0000313" key="2">
    <source>
        <dbReference type="Proteomes" id="UP000006281"/>
    </source>
</evidence>
<dbReference type="RefSeq" id="WP_015100656.1">
    <property type="nucleotide sequence ID" value="NC_019673.1"/>
</dbReference>
<dbReference type="PATRIC" id="fig|1179773.3.peg.3240"/>
<accession>K0K115</accession>
<dbReference type="OrthoDB" id="3368027at2"/>
<dbReference type="eggNOG" id="COG0332">
    <property type="taxonomic scope" value="Bacteria"/>
</dbReference>